<sequence length="198" mass="21579">MSGPTLLIGLSGYAGSGKDEAAAALVVGGWRRDAFADRLRAFLYALDPWVDTYPDVGVVRLAKLVDAYGWDRAKRQFPEIRRLLQRAGTEAGRKVLGAQVWVNALMQDFDAENEALVVTDVRFPNEADAIREAGGVVVRINRPGVGPHTDPGGWVHESDVALDHYDFDVTVDNDGTIEDLHQKLVSTALLINLKALTA</sequence>
<keyword evidence="1" id="KW-0808">Transferase</keyword>
<gene>
    <name evidence="1" type="ORF">SEA_AMELA_61</name>
</gene>
<dbReference type="Pfam" id="PF21448">
    <property type="entry name" value="DNMK"/>
    <property type="match status" value="1"/>
</dbReference>
<dbReference type="KEGG" id="vg:26634870"/>
<dbReference type="InterPro" id="IPR048444">
    <property type="entry name" value="DNMK"/>
</dbReference>
<dbReference type="SUPFAM" id="SSF52540">
    <property type="entry name" value="P-loop containing nucleoside triphosphate hydrolases"/>
    <property type="match status" value="1"/>
</dbReference>
<keyword evidence="1" id="KW-0418">Kinase</keyword>
<evidence type="ECO:0000313" key="1">
    <source>
        <dbReference type="EMBL" id="AKY03816.1"/>
    </source>
</evidence>
<name>A0A0K1Y9N8_9CAUD</name>
<dbReference type="GeneID" id="26634870"/>
<dbReference type="RefSeq" id="YP_009208339.1">
    <property type="nucleotide sequence ID" value="NC_028904.1"/>
</dbReference>
<proteinExistence type="predicted"/>
<reference evidence="1 2" key="1">
    <citation type="journal article" date="2016" name="Genome Announc.">
        <title>Genome Sequences of Streptomyces Phages Amela and Verse.</title>
        <authorList>
            <person name="Layton S.R."/>
            <person name="Hemenway R.M."/>
            <person name="Munyoki C.M."/>
            <person name="Barnes E.B."/>
            <person name="Barnett S.E."/>
            <person name="Bond A.M."/>
            <person name="Narvaez J.M."/>
            <person name="Sirisakd C.D."/>
            <person name="Smith B.R."/>
            <person name="Swain J."/>
            <person name="Syed O."/>
            <person name="Bowman C.A."/>
            <person name="Russell D.A."/>
            <person name="Bhuiyan S."/>
            <person name="Donegan-Quick R."/>
            <person name="Benjamin R.C."/>
            <person name="Hughes L.E."/>
        </authorList>
    </citation>
    <scope>NUCLEOTIDE SEQUENCE [LARGE SCALE GENOMIC DNA]</scope>
</reference>
<accession>A0A0K1Y9N8</accession>
<protein>
    <submittedName>
        <fullName evidence="1">Deoxynucleoside monophosphate kinase</fullName>
    </submittedName>
</protein>
<evidence type="ECO:0000313" key="2">
    <source>
        <dbReference type="Proteomes" id="UP000204170"/>
    </source>
</evidence>
<dbReference type="Gene3D" id="3.40.50.300">
    <property type="entry name" value="P-loop containing nucleotide triphosphate hydrolases"/>
    <property type="match status" value="1"/>
</dbReference>
<dbReference type="OrthoDB" id="9152at10239"/>
<dbReference type="InterPro" id="IPR027417">
    <property type="entry name" value="P-loop_NTPase"/>
</dbReference>
<organism evidence="1 2">
    <name type="scientific">Streptomyces phage Amela</name>
    <dbReference type="NCBI Taxonomy" id="1673877"/>
    <lineage>
        <taxon>Viruses</taxon>
        <taxon>Duplodnaviria</taxon>
        <taxon>Heunggongvirae</taxon>
        <taxon>Uroviricota</taxon>
        <taxon>Caudoviricetes</taxon>
        <taxon>Arquatrovirinae</taxon>
        <taxon>Camvirus</taxon>
        <taxon>Camvirus amela</taxon>
    </lineage>
</organism>
<dbReference type="Proteomes" id="UP000204170">
    <property type="component" value="Segment"/>
</dbReference>
<dbReference type="EMBL" id="KT186228">
    <property type="protein sequence ID" value="AKY03816.1"/>
    <property type="molecule type" value="Genomic_DNA"/>
</dbReference>
<keyword evidence="2" id="KW-1185">Reference proteome</keyword>
<dbReference type="GO" id="GO:0016301">
    <property type="term" value="F:kinase activity"/>
    <property type="evidence" value="ECO:0007669"/>
    <property type="project" value="UniProtKB-KW"/>
</dbReference>